<dbReference type="GO" id="GO:0016620">
    <property type="term" value="F:oxidoreductase activity, acting on the aldehyde or oxo group of donors, NAD or NADP as acceptor"/>
    <property type="evidence" value="ECO:0007669"/>
    <property type="project" value="InterPro"/>
</dbReference>
<dbReference type="InterPro" id="IPR029510">
    <property type="entry name" value="Ald_DH_CS_GLU"/>
</dbReference>
<dbReference type="FunFam" id="3.40.605.10:FF:000007">
    <property type="entry name" value="NAD/NADP-dependent betaine aldehyde dehydrogenase"/>
    <property type="match status" value="1"/>
</dbReference>
<dbReference type="InterPro" id="IPR015590">
    <property type="entry name" value="Aldehyde_DH_dom"/>
</dbReference>
<dbReference type="InterPro" id="IPR016161">
    <property type="entry name" value="Ald_DH/histidinol_DH"/>
</dbReference>
<dbReference type="CDD" id="cd07106">
    <property type="entry name" value="ALDH_AldA-AAD23400"/>
    <property type="match status" value="1"/>
</dbReference>
<feature type="active site" evidence="3">
    <location>
        <position position="241"/>
    </location>
</feature>
<comment type="similarity">
    <text evidence="1 4">Belongs to the aldehyde dehydrogenase family.</text>
</comment>
<evidence type="ECO:0000256" key="3">
    <source>
        <dbReference type="PROSITE-ProRule" id="PRU10007"/>
    </source>
</evidence>
<keyword evidence="2 4" id="KW-0560">Oxidoreductase</keyword>
<dbReference type="AlphaFoldDB" id="A0A6G6IPC1"/>
<accession>A0A6G6IPC1</accession>
<dbReference type="PROSITE" id="PS00687">
    <property type="entry name" value="ALDEHYDE_DEHYDR_GLU"/>
    <property type="match status" value="1"/>
</dbReference>
<proteinExistence type="inferred from homology"/>
<dbReference type="InterPro" id="IPR016163">
    <property type="entry name" value="Ald_DH_C"/>
</dbReference>
<evidence type="ECO:0000256" key="4">
    <source>
        <dbReference type="RuleBase" id="RU003345"/>
    </source>
</evidence>
<evidence type="ECO:0000259" key="5">
    <source>
        <dbReference type="Pfam" id="PF00171"/>
    </source>
</evidence>
<sequence length="469" mass="50738">MSRYELLIDGRLQAAEHYDRVIDPASEEIVGEAARASLEQVDAAVDAAHRAFPAWATDLDVRRQSLARAAERVRENAQALAELITREQGRPLRSTLEEVAGVAATFEHHAQLELPADTQLRDDGERLVRITRKPLGVVAAITPWNVPLILLVLKIAPALHAGNTVVAKPSEHTPLSTLLLARLLGDVFPAGVFNVVAGAGEVGEHLVRHPRVRHVTFTGSVATGKRLYAGAGDDLKRLTLELGGNDAALVLEDADLDAIVEPLFWGAFWNSGQVCFAIKRLYVHDSLFEPLLAKLAERAQRTRLGHGLDPQTELGPLTNAQQLERVIALVEDAKAHGARIRSGGVRPDGPGYFYPPTLVSGVAAGVALVDEEQFGPVLPVISFRNEEDAITQANASHYGLGASVWTRDLARGEAIARRLEAGLAWVNQHGHIQPGAPKGGHKWSGLGYEGGQRGYEAFSELQVLNISRR</sequence>
<dbReference type="InterPro" id="IPR016162">
    <property type="entry name" value="Ald_DH_N"/>
</dbReference>
<dbReference type="SUPFAM" id="SSF53720">
    <property type="entry name" value="ALDH-like"/>
    <property type="match status" value="1"/>
</dbReference>
<dbReference type="PANTHER" id="PTHR11699">
    <property type="entry name" value="ALDEHYDE DEHYDROGENASE-RELATED"/>
    <property type="match status" value="1"/>
</dbReference>
<dbReference type="Gene3D" id="3.40.309.10">
    <property type="entry name" value="Aldehyde Dehydrogenase, Chain A, domain 2"/>
    <property type="match status" value="1"/>
</dbReference>
<evidence type="ECO:0000256" key="2">
    <source>
        <dbReference type="ARBA" id="ARBA00023002"/>
    </source>
</evidence>
<organism evidence="6 7">
    <name type="scientific">Pseudomonas nitroreducens</name>
    <dbReference type="NCBI Taxonomy" id="46680"/>
    <lineage>
        <taxon>Bacteria</taxon>
        <taxon>Pseudomonadati</taxon>
        <taxon>Pseudomonadota</taxon>
        <taxon>Gammaproteobacteria</taxon>
        <taxon>Pseudomonadales</taxon>
        <taxon>Pseudomonadaceae</taxon>
        <taxon>Pseudomonas</taxon>
    </lineage>
</organism>
<dbReference type="KEGG" id="pnt:G5B91_01690"/>
<dbReference type="Proteomes" id="UP000501063">
    <property type="component" value="Chromosome"/>
</dbReference>
<dbReference type="InterPro" id="IPR044086">
    <property type="entry name" value="LUC3-like"/>
</dbReference>
<feature type="domain" description="Aldehyde dehydrogenase" evidence="5">
    <location>
        <begin position="20"/>
        <end position="462"/>
    </location>
</feature>
<gene>
    <name evidence="6" type="ORF">G5B91_01690</name>
</gene>
<dbReference type="Gene3D" id="3.40.605.10">
    <property type="entry name" value="Aldehyde Dehydrogenase, Chain A, domain 1"/>
    <property type="match status" value="1"/>
</dbReference>
<dbReference type="EMBL" id="CP049140">
    <property type="protein sequence ID" value="QIE85046.1"/>
    <property type="molecule type" value="Genomic_DNA"/>
</dbReference>
<evidence type="ECO:0000313" key="6">
    <source>
        <dbReference type="EMBL" id="QIE85046.1"/>
    </source>
</evidence>
<dbReference type="FunFam" id="3.40.309.10:FF:000009">
    <property type="entry name" value="Aldehyde dehydrogenase A"/>
    <property type="match status" value="1"/>
</dbReference>
<protein>
    <submittedName>
        <fullName evidence="6">Aldehyde dehydrogenase family protein</fullName>
    </submittedName>
</protein>
<dbReference type="RefSeq" id="WP_024766379.1">
    <property type="nucleotide sequence ID" value="NZ_CP049140.1"/>
</dbReference>
<name>A0A6G6IPC1_PSENT</name>
<dbReference type="SMR" id="A0A6G6IPC1"/>
<reference evidence="6 7" key="1">
    <citation type="submission" date="2020-02" db="EMBL/GenBank/DDBJ databases">
        <title>Integrative conjugative elements (ICEs) and plasmids drive adaptation of Pseudomonas nitroreducens strain HBP1 to wastewater environment.</title>
        <authorList>
            <person name="Sentchilo V."/>
            <person name="Carraro N."/>
            <person name="Bertelli C."/>
            <person name="van der Meer J.R."/>
        </authorList>
    </citation>
    <scope>NUCLEOTIDE SEQUENCE [LARGE SCALE GENOMIC DNA]</scope>
    <source>
        <strain evidence="6 7">HBP1</strain>
    </source>
</reference>
<evidence type="ECO:0000256" key="1">
    <source>
        <dbReference type="ARBA" id="ARBA00009986"/>
    </source>
</evidence>
<dbReference type="Pfam" id="PF00171">
    <property type="entry name" value="Aldedh"/>
    <property type="match status" value="1"/>
</dbReference>
<evidence type="ECO:0000313" key="7">
    <source>
        <dbReference type="Proteomes" id="UP000501063"/>
    </source>
</evidence>